<dbReference type="Pfam" id="PF20434">
    <property type="entry name" value="BD-FAE"/>
    <property type="match status" value="1"/>
</dbReference>
<organism evidence="4">
    <name type="scientific">Phenylobacterium glaciei</name>
    <dbReference type="NCBI Taxonomy" id="2803784"/>
    <lineage>
        <taxon>Bacteria</taxon>
        <taxon>Pseudomonadati</taxon>
        <taxon>Pseudomonadota</taxon>
        <taxon>Alphaproteobacteria</taxon>
        <taxon>Caulobacterales</taxon>
        <taxon>Caulobacteraceae</taxon>
        <taxon>Phenylobacterium</taxon>
    </lineage>
</organism>
<gene>
    <name evidence="4" type="ORF">JKL49_08585</name>
</gene>
<dbReference type="EMBL" id="CP068570">
    <property type="protein sequence ID" value="QQZ51167.1"/>
    <property type="molecule type" value="Genomic_DNA"/>
</dbReference>
<dbReference type="InterPro" id="IPR050300">
    <property type="entry name" value="GDXG_lipolytic_enzyme"/>
</dbReference>
<evidence type="ECO:0000256" key="1">
    <source>
        <dbReference type="ARBA" id="ARBA00022801"/>
    </source>
</evidence>
<dbReference type="AlphaFoldDB" id="A0A974SAY1"/>
<evidence type="ECO:0000259" key="3">
    <source>
        <dbReference type="Pfam" id="PF20434"/>
    </source>
</evidence>
<evidence type="ECO:0000313" key="4">
    <source>
        <dbReference type="EMBL" id="QQZ51167.1"/>
    </source>
</evidence>
<dbReference type="PANTHER" id="PTHR48081">
    <property type="entry name" value="AB HYDROLASE SUPERFAMILY PROTEIN C4A8.06C"/>
    <property type="match status" value="1"/>
</dbReference>
<feature type="domain" description="BD-FAE-like" evidence="3">
    <location>
        <begin position="1"/>
        <end position="89"/>
    </location>
</feature>
<proteinExistence type="predicted"/>
<dbReference type="GO" id="GO:0016787">
    <property type="term" value="F:hydrolase activity"/>
    <property type="evidence" value="ECO:0007669"/>
    <property type="project" value="UniProtKB-KW"/>
</dbReference>
<accession>A0A974SAY1</accession>
<evidence type="ECO:0000256" key="2">
    <source>
        <dbReference type="SAM" id="MobiDB-lite"/>
    </source>
</evidence>
<feature type="region of interest" description="Disordered" evidence="2">
    <location>
        <begin position="96"/>
        <end position="144"/>
    </location>
</feature>
<name>A0A974SAY1_9CAUL</name>
<feature type="compositionally biased region" description="Basic residues" evidence="2">
    <location>
        <begin position="121"/>
        <end position="134"/>
    </location>
</feature>
<sequence>MIHGGCWLADLPGTELMDYVSDDLRKDGVAVWNLEYRRIGHDGGGWPGTFTDVAAGADHVRELAKTYRLDLNNVVFAGHSAGGHLALWASKASPCAGKPLPAEGRREPGRDHRPGRLSRDRPRRVRRTGHHRRPDRSAVPQDQGSLWRALAGRHAAAGRAPGGDLRELDPIVPPRFGAAYAASAKAAGDPVTALNLKGAGHFELIDPKAPAWAVIKAQIKSLLD</sequence>
<dbReference type="SUPFAM" id="SSF53474">
    <property type="entry name" value="alpha/beta-Hydrolases"/>
    <property type="match status" value="1"/>
</dbReference>
<dbReference type="InterPro" id="IPR049492">
    <property type="entry name" value="BD-FAE-like_dom"/>
</dbReference>
<protein>
    <submittedName>
        <fullName evidence="4">Alpha/beta hydrolase</fullName>
    </submittedName>
</protein>
<dbReference type="Gene3D" id="3.40.50.1820">
    <property type="entry name" value="alpha/beta hydrolase"/>
    <property type="match status" value="1"/>
</dbReference>
<keyword evidence="1 4" id="KW-0378">Hydrolase</keyword>
<dbReference type="InterPro" id="IPR029058">
    <property type="entry name" value="AB_hydrolase_fold"/>
</dbReference>
<reference evidence="4" key="1">
    <citation type="submission" date="2021-01" db="EMBL/GenBank/DDBJ databases">
        <title>Genome sequence of Phenylobacterium sp. 20VBR1 isolated from a valley glaceir, Ny-Alesund, Svalbard.</title>
        <authorList>
            <person name="Thomas F.A."/>
            <person name="Krishnan K.P."/>
            <person name="Sinha R.K."/>
        </authorList>
    </citation>
    <scope>NUCLEOTIDE SEQUENCE</scope>
    <source>
        <strain evidence="4">20VBR1</strain>
    </source>
</reference>
<feature type="compositionally biased region" description="Basic and acidic residues" evidence="2">
    <location>
        <begin position="103"/>
        <end position="120"/>
    </location>
</feature>